<feature type="repeat" description="WD" evidence="5">
    <location>
        <begin position="501"/>
        <end position="519"/>
    </location>
</feature>
<feature type="repeat" description="WD" evidence="5">
    <location>
        <begin position="356"/>
        <end position="398"/>
    </location>
</feature>
<dbReference type="InterPro" id="IPR001680">
    <property type="entry name" value="WD40_rpt"/>
</dbReference>
<dbReference type="PRINTS" id="PR00320">
    <property type="entry name" value="GPROTEINBRPT"/>
</dbReference>
<comment type="caution">
    <text evidence="7">The sequence shown here is derived from an EMBL/GenBank/DDBJ whole genome shotgun (WGS) entry which is preliminary data.</text>
</comment>
<dbReference type="InterPro" id="IPR036322">
    <property type="entry name" value="WD40_repeat_dom_sf"/>
</dbReference>
<dbReference type="SUPFAM" id="SSF50978">
    <property type="entry name" value="WD40 repeat-like"/>
    <property type="match status" value="1"/>
</dbReference>
<proteinExistence type="predicted"/>
<dbReference type="PANTHER" id="PTHR22848">
    <property type="entry name" value="WD40 REPEAT PROTEIN"/>
    <property type="match status" value="1"/>
</dbReference>
<dbReference type="SMART" id="SM00320">
    <property type="entry name" value="WD40"/>
    <property type="match status" value="7"/>
</dbReference>
<dbReference type="InterPro" id="IPR019775">
    <property type="entry name" value="WD40_repeat_CS"/>
</dbReference>
<dbReference type="Proteomes" id="UP000193218">
    <property type="component" value="Unassembled WGS sequence"/>
</dbReference>
<evidence type="ECO:0000313" key="8">
    <source>
        <dbReference type="Proteomes" id="UP000193218"/>
    </source>
</evidence>
<dbReference type="PROSITE" id="PS50082">
    <property type="entry name" value="WD_REPEATS_2"/>
    <property type="match status" value="5"/>
</dbReference>
<feature type="region of interest" description="Disordered" evidence="6">
    <location>
        <begin position="541"/>
        <end position="575"/>
    </location>
</feature>
<dbReference type="InterPro" id="IPR015943">
    <property type="entry name" value="WD40/YVTN_repeat-like_dom_sf"/>
</dbReference>
<gene>
    <name evidence="7" type="ORF">BD324DRAFT_653801</name>
</gene>
<dbReference type="GO" id="GO:0016607">
    <property type="term" value="C:nuclear speck"/>
    <property type="evidence" value="ECO:0007669"/>
    <property type="project" value="UniProtKB-SubCell"/>
</dbReference>
<feature type="repeat" description="WD" evidence="5">
    <location>
        <begin position="399"/>
        <end position="431"/>
    </location>
</feature>
<feature type="repeat" description="WD" evidence="5">
    <location>
        <begin position="448"/>
        <end position="482"/>
    </location>
</feature>
<comment type="subcellular location">
    <subcellularLocation>
        <location evidence="1">Nucleus speckle</location>
    </subcellularLocation>
</comment>
<dbReference type="PROSITE" id="PS50294">
    <property type="entry name" value="WD_REPEATS_REGION"/>
    <property type="match status" value="2"/>
</dbReference>
<dbReference type="STRING" id="4999.A0A1Y1U8C3"/>
<keyword evidence="2 5" id="KW-0853">WD repeat</keyword>
<dbReference type="AlphaFoldDB" id="A0A1Y1U8C3"/>
<evidence type="ECO:0000256" key="3">
    <source>
        <dbReference type="ARBA" id="ARBA00022737"/>
    </source>
</evidence>
<dbReference type="GO" id="GO:0000398">
    <property type="term" value="P:mRNA splicing, via spliceosome"/>
    <property type="evidence" value="ECO:0007669"/>
    <property type="project" value="InterPro"/>
</dbReference>
<dbReference type="Gene3D" id="2.130.10.10">
    <property type="entry name" value="YVTN repeat-like/Quinoprotein amine dehydrogenase"/>
    <property type="match status" value="2"/>
</dbReference>
<evidence type="ECO:0000256" key="5">
    <source>
        <dbReference type="PROSITE-ProRule" id="PRU00221"/>
    </source>
</evidence>
<organism evidence="7 8">
    <name type="scientific">Kockovaella imperatae</name>
    <dbReference type="NCBI Taxonomy" id="4999"/>
    <lineage>
        <taxon>Eukaryota</taxon>
        <taxon>Fungi</taxon>
        <taxon>Dikarya</taxon>
        <taxon>Basidiomycota</taxon>
        <taxon>Agaricomycotina</taxon>
        <taxon>Tremellomycetes</taxon>
        <taxon>Tremellales</taxon>
        <taxon>Cuniculitremaceae</taxon>
        <taxon>Kockovaella</taxon>
    </lineage>
</organism>
<name>A0A1Y1U8C3_9TREE</name>
<reference evidence="7 8" key="1">
    <citation type="submission" date="2017-03" db="EMBL/GenBank/DDBJ databases">
        <title>Widespread Adenine N6-methylation of Active Genes in Fungi.</title>
        <authorList>
            <consortium name="DOE Joint Genome Institute"/>
            <person name="Mondo S.J."/>
            <person name="Dannebaum R.O."/>
            <person name="Kuo R.C."/>
            <person name="Louie K.B."/>
            <person name="Bewick A.J."/>
            <person name="Labutti K."/>
            <person name="Haridas S."/>
            <person name="Kuo A."/>
            <person name="Salamov A."/>
            <person name="Ahrendt S.R."/>
            <person name="Lau R."/>
            <person name="Bowen B.P."/>
            <person name="Lipzen A."/>
            <person name="Sullivan W."/>
            <person name="Andreopoulos W.B."/>
            <person name="Clum A."/>
            <person name="Lindquist E."/>
            <person name="Daum C."/>
            <person name="Northen T.R."/>
            <person name="Ramamoorthy G."/>
            <person name="Schmitz R.J."/>
            <person name="Gryganskyi A."/>
            <person name="Culley D."/>
            <person name="Magnuson J."/>
            <person name="James T.Y."/>
            <person name="O'Malley M.A."/>
            <person name="Stajich J.E."/>
            <person name="Spatafora J.W."/>
            <person name="Visel A."/>
            <person name="Grigoriev I.V."/>
        </authorList>
    </citation>
    <scope>NUCLEOTIDE SEQUENCE [LARGE SCALE GENOMIC DNA]</scope>
    <source>
        <strain evidence="7 8">NRRL Y-17943</strain>
    </source>
</reference>
<dbReference type="EMBL" id="NBSH01000017">
    <property type="protein sequence ID" value="ORX33747.1"/>
    <property type="molecule type" value="Genomic_DNA"/>
</dbReference>
<keyword evidence="3" id="KW-0677">Repeat</keyword>
<evidence type="ECO:0000256" key="1">
    <source>
        <dbReference type="ARBA" id="ARBA00004324"/>
    </source>
</evidence>
<dbReference type="InParanoid" id="A0A1Y1U8C3"/>
<keyword evidence="8" id="KW-1185">Reference proteome</keyword>
<evidence type="ECO:0000256" key="6">
    <source>
        <dbReference type="SAM" id="MobiDB-lite"/>
    </source>
</evidence>
<dbReference type="GeneID" id="33560519"/>
<protein>
    <recommendedName>
        <fullName evidence="4">WD40 repeat-containing protein SMU1</fullName>
    </recommendedName>
</protein>
<dbReference type="InterPro" id="IPR045184">
    <property type="entry name" value="SMU1"/>
</dbReference>
<dbReference type="Pfam" id="PF00400">
    <property type="entry name" value="WD40"/>
    <property type="match status" value="7"/>
</dbReference>
<evidence type="ECO:0000256" key="2">
    <source>
        <dbReference type="ARBA" id="ARBA00022574"/>
    </source>
</evidence>
<feature type="repeat" description="WD" evidence="5">
    <location>
        <begin position="309"/>
        <end position="347"/>
    </location>
</feature>
<dbReference type="OrthoDB" id="674604at2759"/>
<evidence type="ECO:0000313" key="7">
    <source>
        <dbReference type="EMBL" id="ORX33747.1"/>
    </source>
</evidence>
<accession>A0A1Y1U8C3</accession>
<dbReference type="PROSITE" id="PS00678">
    <property type="entry name" value="WD_REPEATS_1"/>
    <property type="match status" value="2"/>
</dbReference>
<feature type="compositionally biased region" description="Polar residues" evidence="6">
    <location>
        <begin position="541"/>
        <end position="553"/>
    </location>
</feature>
<evidence type="ECO:0000256" key="4">
    <source>
        <dbReference type="ARBA" id="ARBA00026184"/>
    </source>
</evidence>
<dbReference type="InterPro" id="IPR020472">
    <property type="entry name" value="WD40_PAC1"/>
</dbReference>
<dbReference type="CDD" id="cd00200">
    <property type="entry name" value="WD40"/>
    <property type="match status" value="1"/>
</dbReference>
<sequence>MELRVFAAAEAGPSSPVRRTHPVNREVVPLNQVSLDAHSIDHDIALLVSDWLHSQPHSSLASTFDQEILGYGAAGKAKAEEIEEVERAILDGEWSAIETLISRPGLVRPQTQRAFMYMCYRQQFLEHVDNREFQKAFSHLQKRLKPLEHYQPFPYDFYNLCYLTSAGTVHDAPGLRDWGGPAPEREKLVGMWRDLVESSGSTREGMNDEEGRAIRAPRGRLLELFKQAAAWQVSNVRMKGKQPWTVRSLLHDFEIRSISNHLRLRVKGHTANIKCLAFIGGNERLAVSGSSDCTLRIFSTVTGHTRHILTGHTSRIWDCSVSQTGSSTDDQRLVASASGDGTVRVWSSTGDCLATLNEDCGDVYSVDWRPGTERQLVSGCYDRILRVWDVERRHEIRTFSGHTQSVLAVAFDPVGNLLASGSKDRHVRLWDAVGGVCTSTIPACLGEVTSVDFDSTGRYLLAGSKDNSNRLWDLRMQRHLYRYTGHQNTSKNLVRCSFAGPNDSFIISGSEDGKVYIWDRDQSVTSQDGTTPAMMTADTTSLGTLNTGASADTASPAYYPPRDSRQSSKPPGISGEINVKAHNTLQPLAADGASPSDISDTSFLLVDRGGGPPGTVFDIAWIGDGEMMSAGEDGTVMLWDTVQQDDQAD</sequence>
<dbReference type="RefSeq" id="XP_021868046.1">
    <property type="nucleotide sequence ID" value="XM_022018710.1"/>
</dbReference>